<evidence type="ECO:0000256" key="1">
    <source>
        <dbReference type="ARBA" id="ARBA00022723"/>
    </source>
</evidence>
<sequence length="163" mass="17184">MDATNTKLQSRPATRLLAPRRALLTAPRHASLVRRVAQLPGTETESQHAAAARQNAARLVGDDRVRDSGPDYSIVQRNLALELVRVTEAAALAGGRWFGKGDKNAADQAPMLYCGERIGDGSMFPKVDIAVDPLDGTTLTATGRNGAISVGSTGVSNGARCFT</sequence>
<dbReference type="OrthoDB" id="565595at2759"/>
<dbReference type="Proteomes" id="UP000236333">
    <property type="component" value="Unassembled WGS sequence"/>
</dbReference>
<keyword evidence="2" id="KW-0378">Hydrolase</keyword>
<keyword evidence="4" id="KW-0119">Carbohydrate metabolism</keyword>
<proteinExistence type="predicted"/>
<dbReference type="PANTHER" id="PTHR30447">
    <property type="entry name" value="FRUCTOSE-1,6-BISPHOSPHATASE CLASS 2"/>
    <property type="match status" value="1"/>
</dbReference>
<dbReference type="GO" id="GO:0042132">
    <property type="term" value="F:fructose 1,6-bisphosphate 1-phosphatase activity"/>
    <property type="evidence" value="ECO:0007669"/>
    <property type="project" value="InterPro"/>
</dbReference>
<accession>A0A2J7ZNL9</accession>
<protein>
    <submittedName>
        <fullName evidence="5">Fructose-1,6-bisphosphatase class 2</fullName>
    </submittedName>
</protein>
<dbReference type="GO" id="GO:0005829">
    <property type="term" value="C:cytosol"/>
    <property type="evidence" value="ECO:0007669"/>
    <property type="project" value="TreeGrafter"/>
</dbReference>
<dbReference type="Gene3D" id="3.30.540.10">
    <property type="entry name" value="Fructose-1,6-Bisphosphatase, subunit A, domain 1"/>
    <property type="match status" value="2"/>
</dbReference>
<dbReference type="GO" id="GO:0030388">
    <property type="term" value="P:fructose 1,6-bisphosphate metabolic process"/>
    <property type="evidence" value="ECO:0007669"/>
    <property type="project" value="TreeGrafter"/>
</dbReference>
<reference evidence="5 6" key="1">
    <citation type="journal article" date="2017" name="Mol. Biol. Evol.">
        <title>The 4-celled Tetrabaena socialis nuclear genome reveals the essential components for genetic control of cell number at the origin of multicellularity in the volvocine lineage.</title>
        <authorList>
            <person name="Featherston J."/>
            <person name="Arakaki Y."/>
            <person name="Hanschen E.R."/>
            <person name="Ferris P.J."/>
            <person name="Michod R.E."/>
            <person name="Olson B.J.S.C."/>
            <person name="Nozaki H."/>
            <person name="Durand P.M."/>
        </authorList>
    </citation>
    <scope>NUCLEOTIDE SEQUENCE [LARGE SCALE GENOMIC DNA]</scope>
    <source>
        <strain evidence="5 6">NIES-571</strain>
    </source>
</reference>
<dbReference type="Pfam" id="PF03320">
    <property type="entry name" value="FBPase_glpX"/>
    <property type="match status" value="1"/>
</dbReference>
<dbReference type="GO" id="GO:0046872">
    <property type="term" value="F:metal ion binding"/>
    <property type="evidence" value="ECO:0007669"/>
    <property type="project" value="UniProtKB-KW"/>
</dbReference>
<dbReference type="PANTHER" id="PTHR30447:SF0">
    <property type="entry name" value="FRUCTOSE-1,6-BISPHOSPHATASE 1 CLASS 2-RELATED"/>
    <property type="match status" value="1"/>
</dbReference>
<keyword evidence="1" id="KW-0479">Metal-binding</keyword>
<name>A0A2J7ZNL9_9CHLO</name>
<comment type="caution">
    <text evidence="5">The sequence shown here is derived from an EMBL/GenBank/DDBJ whole genome shotgun (WGS) entry which is preliminary data.</text>
</comment>
<evidence type="ECO:0000256" key="4">
    <source>
        <dbReference type="ARBA" id="ARBA00023277"/>
    </source>
</evidence>
<keyword evidence="3" id="KW-0464">Manganese</keyword>
<dbReference type="EMBL" id="PGGS01000773">
    <property type="protein sequence ID" value="PNH01874.1"/>
    <property type="molecule type" value="Genomic_DNA"/>
</dbReference>
<keyword evidence="6" id="KW-1185">Reference proteome</keyword>
<dbReference type="InterPro" id="IPR004464">
    <property type="entry name" value="FBPase_class-2/SBPase"/>
</dbReference>
<evidence type="ECO:0000256" key="2">
    <source>
        <dbReference type="ARBA" id="ARBA00022801"/>
    </source>
</evidence>
<dbReference type="SUPFAM" id="SSF56655">
    <property type="entry name" value="Carbohydrate phosphatase"/>
    <property type="match status" value="1"/>
</dbReference>
<dbReference type="GO" id="GO:0006094">
    <property type="term" value="P:gluconeogenesis"/>
    <property type="evidence" value="ECO:0007669"/>
    <property type="project" value="InterPro"/>
</dbReference>
<gene>
    <name evidence="5" type="ORF">TSOC_012200</name>
</gene>
<evidence type="ECO:0000313" key="5">
    <source>
        <dbReference type="EMBL" id="PNH01874.1"/>
    </source>
</evidence>
<dbReference type="AlphaFoldDB" id="A0A2J7ZNL9"/>
<dbReference type="GO" id="GO:0006071">
    <property type="term" value="P:glycerol metabolic process"/>
    <property type="evidence" value="ECO:0007669"/>
    <property type="project" value="InterPro"/>
</dbReference>
<organism evidence="5 6">
    <name type="scientific">Tetrabaena socialis</name>
    <dbReference type="NCBI Taxonomy" id="47790"/>
    <lineage>
        <taxon>Eukaryota</taxon>
        <taxon>Viridiplantae</taxon>
        <taxon>Chlorophyta</taxon>
        <taxon>core chlorophytes</taxon>
        <taxon>Chlorophyceae</taxon>
        <taxon>CS clade</taxon>
        <taxon>Chlamydomonadales</taxon>
        <taxon>Tetrabaenaceae</taxon>
        <taxon>Tetrabaena</taxon>
    </lineage>
</organism>
<evidence type="ECO:0000256" key="3">
    <source>
        <dbReference type="ARBA" id="ARBA00023211"/>
    </source>
</evidence>
<evidence type="ECO:0000313" key="6">
    <source>
        <dbReference type="Proteomes" id="UP000236333"/>
    </source>
</evidence>